<dbReference type="InterPro" id="IPR001763">
    <property type="entry name" value="Rhodanese-like_dom"/>
</dbReference>
<reference evidence="2 3" key="1">
    <citation type="journal article" date="2021" name="Nat. Plants">
        <title>The Taxus genome provides insights into paclitaxel biosynthesis.</title>
        <authorList>
            <person name="Xiong X."/>
            <person name="Gou J."/>
            <person name="Liao Q."/>
            <person name="Li Y."/>
            <person name="Zhou Q."/>
            <person name="Bi G."/>
            <person name="Li C."/>
            <person name="Du R."/>
            <person name="Wang X."/>
            <person name="Sun T."/>
            <person name="Guo L."/>
            <person name="Liang H."/>
            <person name="Lu P."/>
            <person name="Wu Y."/>
            <person name="Zhang Z."/>
            <person name="Ro D.K."/>
            <person name="Shang Y."/>
            <person name="Huang S."/>
            <person name="Yan J."/>
        </authorList>
    </citation>
    <scope>NUCLEOTIDE SEQUENCE [LARGE SCALE GENOMIC DNA]</scope>
    <source>
        <strain evidence="2">Ta-2019</strain>
    </source>
</reference>
<dbReference type="AlphaFoldDB" id="A0AA38F896"/>
<dbReference type="PANTHER" id="PTHR45431">
    <property type="entry name" value="RHODANESE-LIKE DOMAIN-CONTAINING PROTEIN 15, CHLOROPLASTIC"/>
    <property type="match status" value="1"/>
</dbReference>
<gene>
    <name evidence="2" type="ORF">KI387_042544</name>
</gene>
<evidence type="ECO:0000313" key="3">
    <source>
        <dbReference type="Proteomes" id="UP000824469"/>
    </source>
</evidence>
<accession>A0AA38F896</accession>
<feature type="domain" description="Rhodanese" evidence="1">
    <location>
        <begin position="70"/>
        <end position="158"/>
    </location>
</feature>
<dbReference type="InterPro" id="IPR052367">
    <property type="entry name" value="Thiosulfate_ST/Rhodanese-like"/>
</dbReference>
<dbReference type="EMBL" id="JAHRHJ020003199">
    <property type="protein sequence ID" value="KAH9292270.1"/>
    <property type="molecule type" value="Genomic_DNA"/>
</dbReference>
<dbReference type="PROSITE" id="PS50206">
    <property type="entry name" value="RHODANESE_3"/>
    <property type="match status" value="1"/>
</dbReference>
<sequence length="168" mass="18798">VFSRVSPRVLRSKAWIPQSTPIISFQFPGQQISQQIIGRVFHGGRIEATRKSMETTPPRTVPVQVAHELLQAGHRYLDVRTPEEFNAGHVEDAINVPYMFKAGEGMAKNPNFFQEVLSLFSKDDEILVGCQSGRRSLMAAKDLMACEFTGITDVKGMATLHGYITDFR</sequence>
<keyword evidence="3" id="KW-1185">Reference proteome</keyword>
<dbReference type="InterPro" id="IPR036873">
    <property type="entry name" value="Rhodanese-like_dom_sf"/>
</dbReference>
<dbReference type="SUPFAM" id="SSF52821">
    <property type="entry name" value="Rhodanese/Cell cycle control phosphatase"/>
    <property type="match status" value="1"/>
</dbReference>
<dbReference type="CDD" id="cd00158">
    <property type="entry name" value="RHOD"/>
    <property type="match status" value="1"/>
</dbReference>
<dbReference type="PANTHER" id="PTHR45431:SF3">
    <property type="entry name" value="RHODANESE-LIKE DOMAIN-CONTAINING PROTEIN 15, CHLOROPLASTIC"/>
    <property type="match status" value="1"/>
</dbReference>
<comment type="caution">
    <text evidence="2">The sequence shown here is derived from an EMBL/GenBank/DDBJ whole genome shotgun (WGS) entry which is preliminary data.</text>
</comment>
<proteinExistence type="predicted"/>
<dbReference type="Gene3D" id="3.40.250.10">
    <property type="entry name" value="Rhodanese-like domain"/>
    <property type="match status" value="1"/>
</dbReference>
<dbReference type="SMART" id="SM00450">
    <property type="entry name" value="RHOD"/>
    <property type="match status" value="1"/>
</dbReference>
<name>A0AA38F896_TAXCH</name>
<feature type="non-terminal residue" evidence="2">
    <location>
        <position position="1"/>
    </location>
</feature>
<organism evidence="2 3">
    <name type="scientific">Taxus chinensis</name>
    <name type="common">Chinese yew</name>
    <name type="synonym">Taxus wallichiana var. chinensis</name>
    <dbReference type="NCBI Taxonomy" id="29808"/>
    <lineage>
        <taxon>Eukaryota</taxon>
        <taxon>Viridiplantae</taxon>
        <taxon>Streptophyta</taxon>
        <taxon>Embryophyta</taxon>
        <taxon>Tracheophyta</taxon>
        <taxon>Spermatophyta</taxon>
        <taxon>Pinopsida</taxon>
        <taxon>Pinidae</taxon>
        <taxon>Conifers II</taxon>
        <taxon>Cupressales</taxon>
        <taxon>Taxaceae</taxon>
        <taxon>Taxus</taxon>
    </lineage>
</organism>
<protein>
    <recommendedName>
        <fullName evidence="1">Rhodanese domain-containing protein</fullName>
    </recommendedName>
</protein>
<feature type="non-terminal residue" evidence="2">
    <location>
        <position position="168"/>
    </location>
</feature>
<evidence type="ECO:0000259" key="1">
    <source>
        <dbReference type="PROSITE" id="PS50206"/>
    </source>
</evidence>
<dbReference type="Pfam" id="PF00581">
    <property type="entry name" value="Rhodanese"/>
    <property type="match status" value="1"/>
</dbReference>
<dbReference type="Proteomes" id="UP000824469">
    <property type="component" value="Unassembled WGS sequence"/>
</dbReference>
<evidence type="ECO:0000313" key="2">
    <source>
        <dbReference type="EMBL" id="KAH9292270.1"/>
    </source>
</evidence>